<gene>
    <name evidence="1" type="ORF">AN957_17360</name>
</gene>
<reference evidence="1 2" key="1">
    <citation type="submission" date="2015-09" db="EMBL/GenBank/DDBJ databases">
        <title>Genome sequencing project for genomic taxonomy and phylogenomics of Bacillus-like bacteria.</title>
        <authorList>
            <person name="Liu B."/>
            <person name="Wang J."/>
            <person name="Zhu Y."/>
            <person name="Liu G."/>
            <person name="Chen Q."/>
            <person name="Chen Z."/>
            <person name="Lan J."/>
            <person name="Che J."/>
            <person name="Ge C."/>
            <person name="Shi H."/>
            <person name="Pan Z."/>
            <person name="Liu X."/>
        </authorList>
    </citation>
    <scope>NUCLEOTIDE SEQUENCE [LARGE SCALE GENOMIC DNA]</scope>
    <source>
        <strain evidence="1 2">FJAT-18043</strain>
    </source>
</reference>
<evidence type="ECO:0000313" key="2">
    <source>
        <dbReference type="Proteomes" id="UP000050996"/>
    </source>
</evidence>
<dbReference type="PANTHER" id="PTHR36112">
    <property type="entry name" value="RIBOSOMAL RNA SMALL SUBUNIT METHYLTRANSFERASE J"/>
    <property type="match status" value="1"/>
</dbReference>
<comment type="caution">
    <text evidence="1">The sequence shown here is derived from an EMBL/GenBank/DDBJ whole genome shotgun (WGS) entry which is preliminary data.</text>
</comment>
<dbReference type="RefSeq" id="WP_056685341.1">
    <property type="nucleotide sequence ID" value="NZ_CP085712.1"/>
</dbReference>
<dbReference type="PATRIC" id="fig|1637975.4.peg.3400"/>
<dbReference type="Proteomes" id="UP000050996">
    <property type="component" value="Unassembled WGS sequence"/>
</dbReference>
<dbReference type="SUPFAM" id="SSF53335">
    <property type="entry name" value="S-adenosyl-L-methionine-dependent methyltransferases"/>
    <property type="match status" value="1"/>
</dbReference>
<dbReference type="InterPro" id="IPR007536">
    <property type="entry name" value="16SrRNA_methylTrfase_J"/>
</dbReference>
<dbReference type="InterPro" id="IPR029063">
    <property type="entry name" value="SAM-dependent_MTases_sf"/>
</dbReference>
<dbReference type="AlphaFoldDB" id="A0A0Q3SKI0"/>
<sequence>MIITTAGRTNEEMTRQAIKVAQDLDGRFVERKKRSVQMIQQVEKEDCIVVGKERLELYPIDELEPFFFHPNSAMFRVKRLMKGEHDPFVDAARLHAGKTLLDCTLGLASDSIVASFIIGREGKVTGIEGNPYLGYIVKNGLQSWVSGIQEMDQAMKRIQVKNNMTLPFLKSIPDQSYDCVYFDPMFEEHILESDGIKALSHFAIYEEMTEQVIEEAKRVAKECVVLKDHFRSPRFERFNFHVHKRKTAKFHFGVIEK</sequence>
<proteinExistence type="predicted"/>
<evidence type="ECO:0000313" key="1">
    <source>
        <dbReference type="EMBL" id="KQL20164.1"/>
    </source>
</evidence>
<accession>A0A0Q3SKI0</accession>
<dbReference type="EMBL" id="LJIX01000006">
    <property type="protein sequence ID" value="KQL20164.1"/>
    <property type="molecule type" value="Genomic_DNA"/>
</dbReference>
<protein>
    <recommendedName>
        <fullName evidence="3">Protein-L-IsoD(D-D) O-methyltransferase</fullName>
    </recommendedName>
</protein>
<dbReference type="GO" id="GO:0008990">
    <property type="term" value="F:rRNA (guanine-N2-)-methyltransferase activity"/>
    <property type="evidence" value="ECO:0007669"/>
    <property type="project" value="InterPro"/>
</dbReference>
<dbReference type="STRING" id="1637975.AN957_17360"/>
<evidence type="ECO:0008006" key="3">
    <source>
        <dbReference type="Google" id="ProtNLM"/>
    </source>
</evidence>
<name>A0A0Q3SKI0_9BACI</name>
<organism evidence="1 2">
    <name type="scientific">Cytobacillus solani</name>
    <dbReference type="NCBI Taxonomy" id="1637975"/>
    <lineage>
        <taxon>Bacteria</taxon>
        <taxon>Bacillati</taxon>
        <taxon>Bacillota</taxon>
        <taxon>Bacilli</taxon>
        <taxon>Bacillales</taxon>
        <taxon>Bacillaceae</taxon>
        <taxon>Cytobacillus</taxon>
    </lineage>
</organism>
<dbReference type="PANTHER" id="PTHR36112:SF1">
    <property type="entry name" value="RIBOSOMAL RNA SMALL SUBUNIT METHYLTRANSFERASE J"/>
    <property type="match status" value="1"/>
</dbReference>
<dbReference type="Gene3D" id="3.40.50.150">
    <property type="entry name" value="Vaccinia Virus protein VP39"/>
    <property type="match status" value="1"/>
</dbReference>
<keyword evidence="2" id="KW-1185">Reference proteome</keyword>
<dbReference type="Pfam" id="PF04445">
    <property type="entry name" value="SAM_MT"/>
    <property type="match status" value="1"/>
</dbReference>